<dbReference type="OrthoDB" id="2679764at2"/>
<name>A0A371X747_9HYPH</name>
<dbReference type="EMBL" id="QURL01000002">
    <property type="protein sequence ID" value="RFC65048.1"/>
    <property type="molecule type" value="Genomic_DNA"/>
</dbReference>
<protein>
    <submittedName>
        <fullName evidence="1">Uncharacterized protein</fullName>
    </submittedName>
</protein>
<accession>A0A371X747</accession>
<evidence type="ECO:0000313" key="2">
    <source>
        <dbReference type="Proteomes" id="UP000264310"/>
    </source>
</evidence>
<gene>
    <name evidence="1" type="ORF">DYI37_04060</name>
</gene>
<organism evidence="1 2">
    <name type="scientific">Fulvimarina endophytica</name>
    <dbReference type="NCBI Taxonomy" id="2293836"/>
    <lineage>
        <taxon>Bacteria</taxon>
        <taxon>Pseudomonadati</taxon>
        <taxon>Pseudomonadota</taxon>
        <taxon>Alphaproteobacteria</taxon>
        <taxon>Hyphomicrobiales</taxon>
        <taxon>Aurantimonadaceae</taxon>
        <taxon>Fulvimarina</taxon>
    </lineage>
</organism>
<proteinExistence type="predicted"/>
<evidence type="ECO:0000313" key="1">
    <source>
        <dbReference type="EMBL" id="RFC65048.1"/>
    </source>
</evidence>
<keyword evidence="2" id="KW-1185">Reference proteome</keyword>
<dbReference type="RefSeq" id="WP_116681946.1">
    <property type="nucleotide sequence ID" value="NZ_QURL01000002.1"/>
</dbReference>
<dbReference type="Proteomes" id="UP000264310">
    <property type="component" value="Unassembled WGS sequence"/>
</dbReference>
<comment type="caution">
    <text evidence="1">The sequence shown here is derived from an EMBL/GenBank/DDBJ whole genome shotgun (WGS) entry which is preliminary data.</text>
</comment>
<reference evidence="1 2" key="1">
    <citation type="submission" date="2018-08" db="EMBL/GenBank/DDBJ databases">
        <title>Fulvimarina sp. 85, whole genome shotgun sequence.</title>
        <authorList>
            <person name="Tuo L."/>
        </authorList>
    </citation>
    <scope>NUCLEOTIDE SEQUENCE [LARGE SCALE GENOMIC DNA]</scope>
    <source>
        <strain evidence="1 2">85</strain>
    </source>
</reference>
<sequence>MFAPIDPFPVLPERCDAGRPVGVPSAAPDRSVRFFEKFELIAFVRHALKIAGRGRATSGESSSEDGTLRSEPVHILMFSELRRRPVDHDIEALKESKLWLSRLTTDEYQGPGDTIGAARGRLADKLNIPASYFNRMWNRSREMTGVAGGAYRALQQAYQQRCAPFDRATDGDPSQTD</sequence>
<dbReference type="AlphaFoldDB" id="A0A371X747"/>